<evidence type="ECO:0000259" key="10">
    <source>
        <dbReference type="PROSITE" id="PS50221"/>
    </source>
</evidence>
<dbReference type="InterPro" id="IPR000203">
    <property type="entry name" value="GPS"/>
</dbReference>
<feature type="non-terminal residue" evidence="11">
    <location>
        <position position="1"/>
    </location>
</feature>
<evidence type="ECO:0000256" key="6">
    <source>
        <dbReference type="ARBA" id="ARBA00023157"/>
    </source>
</evidence>
<dbReference type="Gene3D" id="2.60.60.20">
    <property type="entry name" value="PLAT/LH2 domain"/>
    <property type="match status" value="1"/>
</dbReference>
<dbReference type="Proteomes" id="UP000663874">
    <property type="component" value="Unassembled WGS sequence"/>
</dbReference>
<dbReference type="Gene3D" id="2.60.220.50">
    <property type="match status" value="1"/>
</dbReference>
<sequence length="235" mass="26505">ESPTESKFNLLFILPNKTISTSTSDINLDDEYELRHTIFMPPNVHFGNGTYIIGVKLLNASTTMNLTEYNSSYTINMYVSKCQYWDEKRYMWSSDGCEVGALTTLKSTECLCRHLTTFGGDFYVPPNTIDFKTVFKKFKKLHENAAVFSTVLVIFGIYVIAAIWARRKDRQDLIKWTAAPLMDNLPIDAYHYLITVHTGVGKEAGTTSNISFVMSGESADSGVRKLSDGKIQVNF</sequence>
<dbReference type="InterPro" id="IPR046338">
    <property type="entry name" value="GAIN_dom_sf"/>
</dbReference>
<feature type="transmembrane region" description="Helical" evidence="8">
    <location>
        <begin position="145"/>
        <end position="165"/>
    </location>
</feature>
<dbReference type="PROSITE" id="PS50095">
    <property type="entry name" value="PLAT"/>
    <property type="match status" value="1"/>
</dbReference>
<comment type="caution">
    <text evidence="7">Lacks conserved residue(s) required for the propagation of feature annotation.</text>
</comment>
<dbReference type="Pfam" id="PF01825">
    <property type="entry name" value="GPS"/>
    <property type="match status" value="1"/>
</dbReference>
<protein>
    <recommendedName>
        <fullName evidence="13">GPS domain-containing protein</fullName>
    </recommendedName>
</protein>
<evidence type="ECO:0000256" key="8">
    <source>
        <dbReference type="SAM" id="Phobius"/>
    </source>
</evidence>
<gene>
    <name evidence="11" type="ORF">FNK824_LOCUS38055</name>
</gene>
<dbReference type="InterPro" id="IPR051223">
    <property type="entry name" value="Polycystin"/>
</dbReference>
<keyword evidence="4 8" id="KW-1133">Transmembrane helix</keyword>
<evidence type="ECO:0008006" key="13">
    <source>
        <dbReference type="Google" id="ProtNLM"/>
    </source>
</evidence>
<evidence type="ECO:0000256" key="5">
    <source>
        <dbReference type="ARBA" id="ARBA00023136"/>
    </source>
</evidence>
<organism evidence="11 12">
    <name type="scientific">Rotaria sordida</name>
    <dbReference type="NCBI Taxonomy" id="392033"/>
    <lineage>
        <taxon>Eukaryota</taxon>
        <taxon>Metazoa</taxon>
        <taxon>Spiralia</taxon>
        <taxon>Gnathifera</taxon>
        <taxon>Rotifera</taxon>
        <taxon>Eurotatoria</taxon>
        <taxon>Bdelloidea</taxon>
        <taxon>Philodinida</taxon>
        <taxon>Philodinidae</taxon>
        <taxon>Rotaria</taxon>
    </lineage>
</organism>
<evidence type="ECO:0000256" key="7">
    <source>
        <dbReference type="PROSITE-ProRule" id="PRU00152"/>
    </source>
</evidence>
<evidence type="ECO:0000313" key="11">
    <source>
        <dbReference type="EMBL" id="CAF4238589.1"/>
    </source>
</evidence>
<keyword evidence="6" id="KW-1015">Disulfide bond</keyword>
<evidence type="ECO:0000256" key="3">
    <source>
        <dbReference type="ARBA" id="ARBA00022692"/>
    </source>
</evidence>
<accession>A0A820DW94</accession>
<dbReference type="PROSITE" id="PS50221">
    <property type="entry name" value="GAIN_B"/>
    <property type="match status" value="1"/>
</dbReference>
<keyword evidence="5 8" id="KW-0472">Membrane</keyword>
<comment type="subcellular location">
    <subcellularLocation>
        <location evidence="1">Membrane</location>
    </subcellularLocation>
</comment>
<evidence type="ECO:0000256" key="2">
    <source>
        <dbReference type="ARBA" id="ARBA00007200"/>
    </source>
</evidence>
<dbReference type="GO" id="GO:0050982">
    <property type="term" value="P:detection of mechanical stimulus"/>
    <property type="evidence" value="ECO:0007669"/>
    <property type="project" value="TreeGrafter"/>
</dbReference>
<dbReference type="InterPro" id="IPR036392">
    <property type="entry name" value="PLAT/LH2_dom_sf"/>
</dbReference>
<dbReference type="SUPFAM" id="SSF49723">
    <property type="entry name" value="Lipase/lipooxygenase domain (PLAT/LH2 domain)"/>
    <property type="match status" value="1"/>
</dbReference>
<name>A0A820DW94_9BILA</name>
<evidence type="ECO:0000256" key="1">
    <source>
        <dbReference type="ARBA" id="ARBA00004370"/>
    </source>
</evidence>
<dbReference type="AlphaFoldDB" id="A0A820DW94"/>
<reference evidence="11" key="1">
    <citation type="submission" date="2021-02" db="EMBL/GenBank/DDBJ databases">
        <authorList>
            <person name="Nowell W R."/>
        </authorList>
    </citation>
    <scope>NUCLEOTIDE SEQUENCE</scope>
</reference>
<comment type="caution">
    <text evidence="11">The sequence shown here is derived from an EMBL/GenBank/DDBJ whole genome shotgun (WGS) entry which is preliminary data.</text>
</comment>
<keyword evidence="3 8" id="KW-0812">Transmembrane</keyword>
<evidence type="ECO:0000259" key="9">
    <source>
        <dbReference type="PROSITE" id="PS50095"/>
    </source>
</evidence>
<dbReference type="InterPro" id="IPR001024">
    <property type="entry name" value="PLAT/LH2_dom"/>
</dbReference>
<dbReference type="GO" id="GO:0016020">
    <property type="term" value="C:membrane"/>
    <property type="evidence" value="ECO:0007669"/>
    <property type="project" value="UniProtKB-SubCell"/>
</dbReference>
<dbReference type="InterPro" id="IPR057244">
    <property type="entry name" value="GAIN_B"/>
</dbReference>
<comment type="similarity">
    <text evidence="2">Belongs to the polycystin family.</text>
</comment>
<evidence type="ECO:0000256" key="4">
    <source>
        <dbReference type="ARBA" id="ARBA00022989"/>
    </source>
</evidence>
<dbReference type="PANTHER" id="PTHR10877:SF194">
    <property type="entry name" value="LOCATION OF VULVA DEFECTIVE 1"/>
    <property type="match status" value="1"/>
</dbReference>
<feature type="domain" description="PLAT" evidence="9">
    <location>
        <begin position="190"/>
        <end position="235"/>
    </location>
</feature>
<dbReference type="GO" id="GO:0005262">
    <property type="term" value="F:calcium channel activity"/>
    <property type="evidence" value="ECO:0007669"/>
    <property type="project" value="TreeGrafter"/>
</dbReference>
<feature type="domain" description="GAIN-B" evidence="10">
    <location>
        <begin position="1"/>
        <end position="130"/>
    </location>
</feature>
<evidence type="ECO:0000313" key="12">
    <source>
        <dbReference type="Proteomes" id="UP000663874"/>
    </source>
</evidence>
<proteinExistence type="inferred from homology"/>
<dbReference type="EMBL" id="CAJOBE010020707">
    <property type="protein sequence ID" value="CAF4238589.1"/>
    <property type="molecule type" value="Genomic_DNA"/>
</dbReference>
<dbReference type="SMART" id="SM00303">
    <property type="entry name" value="GPS"/>
    <property type="match status" value="1"/>
</dbReference>
<dbReference type="PANTHER" id="PTHR10877">
    <property type="entry name" value="POLYCYSTIN FAMILY MEMBER"/>
    <property type="match status" value="1"/>
</dbReference>